<dbReference type="Proteomes" id="UP001595710">
    <property type="component" value="Unassembled WGS sequence"/>
</dbReference>
<dbReference type="PANTHER" id="PTHR36307:SF1">
    <property type="entry name" value="FLAGELLA BASAL BODY P-RING FORMATION PROTEIN FLGA"/>
    <property type="match status" value="1"/>
</dbReference>
<proteinExistence type="predicted"/>
<name>A0ABV7WY34_9GAMM</name>
<reference evidence="3" key="1">
    <citation type="journal article" date="2019" name="Int. J. Syst. Evol. Microbiol.">
        <title>The Global Catalogue of Microorganisms (GCM) 10K type strain sequencing project: providing services to taxonomists for standard genome sequencing and annotation.</title>
        <authorList>
            <consortium name="The Broad Institute Genomics Platform"/>
            <consortium name="The Broad Institute Genome Sequencing Center for Infectious Disease"/>
            <person name="Wu L."/>
            <person name="Ma J."/>
        </authorList>
    </citation>
    <scope>NUCLEOTIDE SEQUENCE [LARGE SCALE GENOMIC DNA]</scope>
    <source>
        <strain evidence="3">CECT 8288</strain>
    </source>
</reference>
<dbReference type="RefSeq" id="WP_290282092.1">
    <property type="nucleotide sequence ID" value="NZ_JAUFQI010000001.1"/>
</dbReference>
<dbReference type="CDD" id="cd11614">
    <property type="entry name" value="SAF_CpaB_FlgA_like"/>
    <property type="match status" value="1"/>
</dbReference>
<keyword evidence="2" id="KW-0282">Flagellum</keyword>
<protein>
    <submittedName>
        <fullName evidence="2">Flagellar basal body P-ring formation chaperone FlgA</fullName>
    </submittedName>
</protein>
<dbReference type="Gene3D" id="2.30.30.760">
    <property type="match status" value="1"/>
</dbReference>
<keyword evidence="2" id="KW-0966">Cell projection</keyword>
<gene>
    <name evidence="2" type="primary">flgA</name>
    <name evidence="2" type="ORF">ACFOND_14130</name>
</gene>
<sequence length="269" mass="29685">MNCKHRRLFQANNRRYQYFFGLSAQRIKTLPFLERFIPQALIVACICLSPQIANGASIVDQINNIIEQHAHQAASRAHPNVLAKNIQVSPAPLHPTLTAKTCQDLSFQQQGQRVVGRLTGKLSCNEPNWSAYVTYEVAVFDDIVVTSEAISRGATLQSSQLTTRRADVGLLKTGYFKNINDVVGFTARRTLKPGLVVTNYIAEPPYLVEKGDWVTIVSGTGAIKVTATGEALNSGRYGEQITIRNLSSKEKIKAWIIKKGTVSTRKSAI</sequence>
<organism evidence="2 3">
    <name type="scientific">Reinekea marina</name>
    <dbReference type="NCBI Taxonomy" id="1310421"/>
    <lineage>
        <taxon>Bacteria</taxon>
        <taxon>Pseudomonadati</taxon>
        <taxon>Pseudomonadota</taxon>
        <taxon>Gammaproteobacteria</taxon>
        <taxon>Oceanospirillales</taxon>
        <taxon>Saccharospirillaceae</taxon>
        <taxon>Reinekea</taxon>
    </lineage>
</organism>
<dbReference type="NCBIfam" id="TIGR03170">
    <property type="entry name" value="flgA_cterm"/>
    <property type="match status" value="1"/>
</dbReference>
<feature type="domain" description="Flagella basal body P-ring formation protein FlgA SAF" evidence="1">
    <location>
        <begin position="142"/>
        <end position="263"/>
    </location>
</feature>
<dbReference type="InterPro" id="IPR039246">
    <property type="entry name" value="Flagellar_FlgA"/>
</dbReference>
<accession>A0ABV7WY34</accession>
<dbReference type="PANTHER" id="PTHR36307">
    <property type="entry name" value="FLAGELLA BASAL BODY P-RING FORMATION PROTEIN FLGA"/>
    <property type="match status" value="1"/>
</dbReference>
<dbReference type="InterPro" id="IPR017585">
    <property type="entry name" value="SAF_FlgA"/>
</dbReference>
<keyword evidence="3" id="KW-1185">Reference proteome</keyword>
<dbReference type="Pfam" id="PF13144">
    <property type="entry name" value="ChapFlgA"/>
    <property type="match status" value="1"/>
</dbReference>
<comment type="caution">
    <text evidence="2">The sequence shown here is derived from an EMBL/GenBank/DDBJ whole genome shotgun (WGS) entry which is preliminary data.</text>
</comment>
<dbReference type="Gene3D" id="3.90.1210.10">
    <property type="entry name" value="Antifreeze-like/N-acetylneuraminic acid synthase C-terminal domain"/>
    <property type="match status" value="1"/>
</dbReference>
<evidence type="ECO:0000313" key="3">
    <source>
        <dbReference type="Proteomes" id="UP001595710"/>
    </source>
</evidence>
<evidence type="ECO:0000313" key="2">
    <source>
        <dbReference type="EMBL" id="MFC3702775.1"/>
    </source>
</evidence>
<evidence type="ECO:0000259" key="1">
    <source>
        <dbReference type="Pfam" id="PF13144"/>
    </source>
</evidence>
<keyword evidence="2" id="KW-0969">Cilium</keyword>
<dbReference type="EMBL" id="JBHRYN010000020">
    <property type="protein sequence ID" value="MFC3702775.1"/>
    <property type="molecule type" value="Genomic_DNA"/>
</dbReference>